<dbReference type="EMBL" id="CAJNJA010003648">
    <property type="protein sequence ID" value="CAE7175523.1"/>
    <property type="molecule type" value="Genomic_DNA"/>
</dbReference>
<proteinExistence type="predicted"/>
<gene>
    <name evidence="1" type="ORF">SNEC2469_LOCUS591</name>
</gene>
<protein>
    <submittedName>
        <fullName evidence="1">Uncharacterized protein</fullName>
    </submittedName>
</protein>
<sequence>MEASFLDRKLDPKRFQEYRLSREVAQDPTELWSSEDGRVAAGADEFSSSNRLLPISNGGVDVHLLAVKATGCVHVKDGAHFCVSQWNKASQEPTRSAVLAHGQPFVSHDSSSWLAIFSRTSLELVPLEESGRAAEIGPRPKLRS</sequence>
<dbReference type="Proteomes" id="UP000601435">
    <property type="component" value="Unassembled WGS sequence"/>
</dbReference>
<evidence type="ECO:0000313" key="1">
    <source>
        <dbReference type="EMBL" id="CAE7175523.1"/>
    </source>
</evidence>
<organism evidence="1 2">
    <name type="scientific">Symbiodinium necroappetens</name>
    <dbReference type="NCBI Taxonomy" id="1628268"/>
    <lineage>
        <taxon>Eukaryota</taxon>
        <taxon>Sar</taxon>
        <taxon>Alveolata</taxon>
        <taxon>Dinophyceae</taxon>
        <taxon>Suessiales</taxon>
        <taxon>Symbiodiniaceae</taxon>
        <taxon>Symbiodinium</taxon>
    </lineage>
</organism>
<name>A0A812ISK2_9DINO</name>
<evidence type="ECO:0000313" key="2">
    <source>
        <dbReference type="Proteomes" id="UP000601435"/>
    </source>
</evidence>
<comment type="caution">
    <text evidence="1">The sequence shown here is derived from an EMBL/GenBank/DDBJ whole genome shotgun (WGS) entry which is preliminary data.</text>
</comment>
<keyword evidence="2" id="KW-1185">Reference proteome</keyword>
<dbReference type="OrthoDB" id="412521at2759"/>
<dbReference type="AlphaFoldDB" id="A0A812ISK2"/>
<accession>A0A812ISK2</accession>
<reference evidence="1" key="1">
    <citation type="submission" date="2021-02" db="EMBL/GenBank/DDBJ databases">
        <authorList>
            <person name="Dougan E. K."/>
            <person name="Rhodes N."/>
            <person name="Thang M."/>
            <person name="Chan C."/>
        </authorList>
    </citation>
    <scope>NUCLEOTIDE SEQUENCE</scope>
</reference>